<feature type="signal peptide" evidence="2">
    <location>
        <begin position="1"/>
        <end position="20"/>
    </location>
</feature>
<dbReference type="InterPro" id="IPR011050">
    <property type="entry name" value="Pectin_lyase_fold/virulence"/>
</dbReference>
<keyword evidence="1" id="KW-1133">Transmembrane helix</keyword>
<feature type="chain" id="PRO_5011643429" description="Right handed beta helix region" evidence="2">
    <location>
        <begin position="21"/>
        <end position="575"/>
    </location>
</feature>
<organism evidence="3 4">
    <name type="scientific">Niabella drilacis (strain DSM 25811 / CCM 8410 / CCUG 62505 / LMG 26954 / E90)</name>
    <dbReference type="NCBI Taxonomy" id="1285928"/>
    <lineage>
        <taxon>Bacteria</taxon>
        <taxon>Pseudomonadati</taxon>
        <taxon>Bacteroidota</taxon>
        <taxon>Chitinophagia</taxon>
        <taxon>Chitinophagales</taxon>
        <taxon>Chitinophagaceae</taxon>
        <taxon>Niabella</taxon>
    </lineage>
</organism>
<dbReference type="InterPro" id="IPR059226">
    <property type="entry name" value="Choice_anch_Q_dom"/>
</dbReference>
<dbReference type="SUPFAM" id="SSF51126">
    <property type="entry name" value="Pectin lyase-like"/>
    <property type="match status" value="1"/>
</dbReference>
<proteinExistence type="predicted"/>
<sequence length="575" mass="60562">MKKTYLLFLLSLCLAGVLPAQITPTADRILYVNKTVSGGNGSGSSWTNAIPELADALKWAREQYDANNNWLAGDSLRILIAEGTYKPLYDADNSRYQNDGARDNAFVVMDRVHLYGGFPSAGNPGMGQRNWKTYVTTLSGDIGIQNDPSDNAYHVLISMRATNLHLDGIKISGGTANSTSTTGLSVPGATISFIRNTGAGLLLRGGRSLRVSNVEISGNMAGYAAGGYIFGSPAFINILVRNNAAVESGGGLHFTDAYDSPIITGAVFTGNTAKLGAAIYNRADSLVLINTTIVDNTATNAGNSIYSTVSDGPVPGVRNPVLINSILWNSQPGAVSMMENAGNKAFEVAHSIVQGAAPPAGTGNSNANPLFTNAGSGNYTLMEASPAVNAGNNQLWNAANVSGTTVDLAGNARLVGNSIDMGAFELQTVLPVMFGSFRATLKNGQLLFNWNTETETNNDHFLVQVSADGASWETVGTVQSKATTGNSHTVLEYAITIPLTMLGLSAGFLSLGAMAYKRRRRALPVAAFLVCILSFACHKTGIVKSAETGTLFARLVQVDKDGAQRVSKTIQVVRE</sequence>
<name>A0A1G6WF74_NIADE</name>
<reference evidence="4" key="1">
    <citation type="submission" date="2016-10" db="EMBL/GenBank/DDBJ databases">
        <authorList>
            <person name="Varghese N."/>
            <person name="Submissions S."/>
        </authorList>
    </citation>
    <scope>NUCLEOTIDE SEQUENCE [LARGE SCALE GENOMIC DNA]</scope>
    <source>
        <strain evidence="4">DSM 25811 / CCM 8410 / LMG 26954 / E90</strain>
    </source>
</reference>
<keyword evidence="2" id="KW-0732">Signal</keyword>
<dbReference type="RefSeq" id="WP_090391638.1">
    <property type="nucleotide sequence ID" value="NZ_FMZO01000011.1"/>
</dbReference>
<keyword evidence="1" id="KW-0472">Membrane</keyword>
<evidence type="ECO:0008006" key="5">
    <source>
        <dbReference type="Google" id="ProtNLM"/>
    </source>
</evidence>
<evidence type="ECO:0000256" key="2">
    <source>
        <dbReference type="SAM" id="SignalP"/>
    </source>
</evidence>
<dbReference type="OrthoDB" id="1652165at2"/>
<protein>
    <recommendedName>
        <fullName evidence="5">Right handed beta helix region</fullName>
    </recommendedName>
</protein>
<keyword evidence="4" id="KW-1185">Reference proteome</keyword>
<keyword evidence="1" id="KW-0812">Transmembrane</keyword>
<evidence type="ECO:0000313" key="4">
    <source>
        <dbReference type="Proteomes" id="UP000198757"/>
    </source>
</evidence>
<feature type="transmembrane region" description="Helical" evidence="1">
    <location>
        <begin position="493"/>
        <end position="516"/>
    </location>
</feature>
<accession>A0A1G6WF74</accession>
<dbReference type="Proteomes" id="UP000198757">
    <property type="component" value="Unassembled WGS sequence"/>
</dbReference>
<dbReference type="NCBIfam" id="NF041518">
    <property type="entry name" value="choice_anch_Q"/>
    <property type="match status" value="1"/>
</dbReference>
<dbReference type="EMBL" id="FMZO01000011">
    <property type="protein sequence ID" value="SDD63716.1"/>
    <property type="molecule type" value="Genomic_DNA"/>
</dbReference>
<dbReference type="AlphaFoldDB" id="A0A1G6WF74"/>
<gene>
    <name evidence="3" type="ORF">SAMN04487894_11185</name>
</gene>
<evidence type="ECO:0000256" key="1">
    <source>
        <dbReference type="SAM" id="Phobius"/>
    </source>
</evidence>
<evidence type="ECO:0000313" key="3">
    <source>
        <dbReference type="EMBL" id="SDD63716.1"/>
    </source>
</evidence>
<dbReference type="STRING" id="1285928.SAMN04487894_11185"/>